<keyword evidence="6" id="KW-0175">Coiled coil</keyword>
<evidence type="ECO:0000256" key="5">
    <source>
        <dbReference type="ARBA" id="ARBA00023136"/>
    </source>
</evidence>
<protein>
    <recommendedName>
        <fullName evidence="8">Dynamin N-terminal domain-containing protein</fullName>
    </recommendedName>
</protein>
<comment type="caution">
    <text evidence="9">The sequence shown here is derived from an EMBL/GenBank/DDBJ whole genome shotgun (WGS) entry which is preliminary data.</text>
</comment>
<name>A0A5D0CU29_9BACL</name>
<evidence type="ECO:0000313" key="9">
    <source>
        <dbReference type="EMBL" id="TYA13393.1"/>
    </source>
</evidence>
<keyword evidence="10" id="KW-1185">Reference proteome</keyword>
<dbReference type="InterPro" id="IPR027094">
    <property type="entry name" value="Mitofusin_fam"/>
</dbReference>
<dbReference type="PANTHER" id="PTHR10465">
    <property type="entry name" value="TRANSMEMBRANE GTPASE FZO1"/>
    <property type="match status" value="1"/>
</dbReference>
<evidence type="ECO:0000256" key="2">
    <source>
        <dbReference type="ARBA" id="ARBA00022741"/>
    </source>
</evidence>
<evidence type="ECO:0000259" key="8">
    <source>
        <dbReference type="Pfam" id="PF00350"/>
    </source>
</evidence>
<dbReference type="SUPFAM" id="SSF52540">
    <property type="entry name" value="P-loop containing nucleoside triphosphate hydrolases"/>
    <property type="match status" value="2"/>
</dbReference>
<feature type="coiled-coil region" evidence="6">
    <location>
        <begin position="307"/>
        <end position="334"/>
    </location>
</feature>
<keyword evidence="2" id="KW-0547">Nucleotide-binding</keyword>
<keyword evidence="4" id="KW-0342">GTP-binding</keyword>
<keyword evidence="5" id="KW-0472">Membrane</keyword>
<evidence type="ECO:0000256" key="3">
    <source>
        <dbReference type="ARBA" id="ARBA00022801"/>
    </source>
</evidence>
<dbReference type="RefSeq" id="WP_148452021.1">
    <property type="nucleotide sequence ID" value="NZ_VSDO01000002.1"/>
</dbReference>
<dbReference type="AlphaFoldDB" id="A0A5D0CU29"/>
<evidence type="ECO:0000256" key="7">
    <source>
        <dbReference type="SAM" id="MobiDB-lite"/>
    </source>
</evidence>
<evidence type="ECO:0000313" key="10">
    <source>
        <dbReference type="Proteomes" id="UP000325218"/>
    </source>
</evidence>
<feature type="region of interest" description="Disordered" evidence="7">
    <location>
        <begin position="575"/>
        <end position="610"/>
    </location>
</feature>
<feature type="domain" description="Dynamin N-terminal" evidence="8">
    <location>
        <begin position="49"/>
        <end position="202"/>
    </location>
</feature>
<dbReference type="InterPro" id="IPR045063">
    <property type="entry name" value="Dynamin_N"/>
</dbReference>
<dbReference type="GO" id="GO:0016020">
    <property type="term" value="C:membrane"/>
    <property type="evidence" value="ECO:0007669"/>
    <property type="project" value="UniProtKB-SubCell"/>
</dbReference>
<feature type="domain" description="Dynamin N-terminal" evidence="8">
    <location>
        <begin position="659"/>
        <end position="884"/>
    </location>
</feature>
<dbReference type="Pfam" id="PF00350">
    <property type="entry name" value="Dynamin_N"/>
    <property type="match status" value="2"/>
</dbReference>
<comment type="subcellular location">
    <subcellularLocation>
        <location evidence="1">Membrane</location>
    </subcellularLocation>
</comment>
<evidence type="ECO:0000256" key="4">
    <source>
        <dbReference type="ARBA" id="ARBA00023134"/>
    </source>
</evidence>
<dbReference type="OrthoDB" id="5477114at2"/>
<organism evidence="9 10">
    <name type="scientific">Paenibacillus faecis</name>
    <dbReference type="NCBI Taxonomy" id="862114"/>
    <lineage>
        <taxon>Bacteria</taxon>
        <taxon>Bacillati</taxon>
        <taxon>Bacillota</taxon>
        <taxon>Bacilli</taxon>
        <taxon>Bacillales</taxon>
        <taxon>Paenibacillaceae</taxon>
        <taxon>Paenibacillus</taxon>
    </lineage>
</organism>
<evidence type="ECO:0000256" key="6">
    <source>
        <dbReference type="SAM" id="Coils"/>
    </source>
</evidence>
<accession>A0A5D0CU29</accession>
<proteinExistence type="predicted"/>
<dbReference type="CDD" id="cd09912">
    <property type="entry name" value="DLP_2"/>
    <property type="match status" value="2"/>
</dbReference>
<dbReference type="InterPro" id="IPR027417">
    <property type="entry name" value="P-loop_NTPase"/>
</dbReference>
<dbReference type="GO" id="GO:0003924">
    <property type="term" value="F:GTPase activity"/>
    <property type="evidence" value="ECO:0007669"/>
    <property type="project" value="InterPro"/>
</dbReference>
<reference evidence="9 10" key="1">
    <citation type="submission" date="2019-08" db="EMBL/GenBank/DDBJ databases">
        <title>Genome sequencing of Paenibacillus faecis DSM 23593(T).</title>
        <authorList>
            <person name="Kook J.-K."/>
            <person name="Park S.-N."/>
            <person name="Lim Y.K."/>
        </authorList>
    </citation>
    <scope>NUCLEOTIDE SEQUENCE [LARGE SCALE GENOMIC DNA]</scope>
    <source>
        <strain evidence="9 10">DSM 23593</strain>
    </source>
</reference>
<dbReference type="Proteomes" id="UP000325218">
    <property type="component" value="Unassembled WGS sequence"/>
</dbReference>
<sequence length="1243" mass="136894">METITDRHRGILMNRLAGLETWFAEQGDRIARNELFDLKEKLASGRLTIAFCGHFSAGKSSLINTLCGKTVLPAGPLPTTANVASLQNGAPKALLIPSPNSGSHPVEIPLDQLAPYCRDGTAYERVSLWDDIPLLGEHGVLLDTPGVDSGEESHAAATNSALHLADVVFYVMDYNHVLSESNLGFARRLADWGKPLYLVVNQIDKHREQELSFATYRKSVEQAFELWGIPPAGVFYISLKDAGHPENMLPGLKLTIRRLLEKPEPLLEYSVAGSLNHSAEQFLKRRETAEEEELDRWIREAGGPEAVEAIQEQMALLEREQETLENRADSLRSEWTKELEDLLGSAYLMTPALREAAGLYLESLQPGFKTGLLFHQGKTKREQQRRSSDFLEKLKEQTDVQVDWHVRDLLRKWGRGLDLWDPAWESRMEEALPKAEEAWIRGPAREGAVLSGEYTLRYTADVAAGITGRYRRAALSVAEGLLDAHAPRLEAARADLAARREALLARSAAAARVTALRAAAARVTALRAAAARVTALRAAARERAAELRALLGALPSLPPGLLPEVRDVRAQALPPAEPRQPEAPAPEPAAAPEPVAAPGTATGAAAAPPAAAAGRRRLTAAAAALEAAAEALAPYPAFGSGTSELRARAAHLRGGRFTVALFGAFSAGKSSFANALLGAKVLPVSPHPTTAAINRILAPADGIEHGHAAITFKSTDAMKSDLAYSFEALQLGPWKERTWRNDVKKLRAVDVPPSGRAHYSFLKAAEEGWDDYAERLGTREIAGMADFASFVAEESKACFVDGMDLYYSCPLTEQGIVIVDTPGADSIHARHTGVTFQYMKNCDALIYVTYYNHAFSRADRQFLAHLGRVKGSFALDKMFFIVNAADLAASPEELDAVVGHVSEGLRTAGIEQPQIFAVSSISALTAKENGNAGLLQTSGFFGFESRFFDFLGNELASLAVLSAKREFEALGERAREWSRSLMQSREERRKRLAEIRADRGSFEERLRQLAAIDKSPMILQEADELLFHVRQRLRLLAGDLFQEFFHPALLQEEGGDLRRKFTASFRGWMAQLSMELERELQATSLRLERKCESFLALGAAEWRTGTENALRHVPALSDPEQGSWGTPEIEEGVMEHRLKADAYASYFKNPKSFFEGGGKQKLREALEQPLEAVLKEAVEAAGKELGNFYRAETARRFARLAERYDKEWTDWESGLADLAEAESLEQDWHDVMLRLDQLLESFN</sequence>
<dbReference type="Gene3D" id="3.40.50.300">
    <property type="entry name" value="P-loop containing nucleotide triphosphate hydrolases"/>
    <property type="match status" value="2"/>
</dbReference>
<feature type="compositionally biased region" description="Low complexity" evidence="7">
    <location>
        <begin position="592"/>
        <end position="610"/>
    </location>
</feature>
<keyword evidence="3" id="KW-0378">Hydrolase</keyword>
<dbReference type="GO" id="GO:0005525">
    <property type="term" value="F:GTP binding"/>
    <property type="evidence" value="ECO:0007669"/>
    <property type="project" value="UniProtKB-KW"/>
</dbReference>
<evidence type="ECO:0000256" key="1">
    <source>
        <dbReference type="ARBA" id="ARBA00004370"/>
    </source>
</evidence>
<dbReference type="PANTHER" id="PTHR10465:SF0">
    <property type="entry name" value="SARCALUMENIN"/>
    <property type="match status" value="1"/>
</dbReference>
<feature type="compositionally biased region" description="Pro residues" evidence="7">
    <location>
        <begin position="575"/>
        <end position="591"/>
    </location>
</feature>
<dbReference type="EMBL" id="VSDO01000002">
    <property type="protein sequence ID" value="TYA13393.1"/>
    <property type="molecule type" value="Genomic_DNA"/>
</dbReference>
<gene>
    <name evidence="9" type="ORF">FRY98_12065</name>
</gene>